<dbReference type="Proteomes" id="UP000244174">
    <property type="component" value="Unassembled WGS sequence"/>
</dbReference>
<dbReference type="PROSITE" id="PS51257">
    <property type="entry name" value="PROKAR_LIPOPROTEIN"/>
    <property type="match status" value="1"/>
</dbReference>
<dbReference type="EMBL" id="QBKQ01000001">
    <property type="protein sequence ID" value="PTX45181.1"/>
    <property type="molecule type" value="Genomic_DNA"/>
</dbReference>
<name>A0A2T6AMY4_9FLAO</name>
<evidence type="ECO:0008006" key="4">
    <source>
        <dbReference type="Google" id="ProtNLM"/>
    </source>
</evidence>
<accession>A0A2T6AMY4</accession>
<proteinExistence type="predicted"/>
<protein>
    <recommendedName>
        <fullName evidence="4">DUF5017 domain-containing protein</fullName>
    </recommendedName>
</protein>
<gene>
    <name evidence="2" type="ORF">C8P64_1172</name>
</gene>
<keyword evidence="1" id="KW-0732">Signal</keyword>
<organism evidence="2 3">
    <name type="scientific">Christiangramia gaetbulicola</name>
    <dbReference type="NCBI Taxonomy" id="703340"/>
    <lineage>
        <taxon>Bacteria</taxon>
        <taxon>Pseudomonadati</taxon>
        <taxon>Bacteroidota</taxon>
        <taxon>Flavobacteriia</taxon>
        <taxon>Flavobacteriales</taxon>
        <taxon>Flavobacteriaceae</taxon>
        <taxon>Christiangramia</taxon>
    </lineage>
</organism>
<evidence type="ECO:0000313" key="2">
    <source>
        <dbReference type="EMBL" id="PTX45181.1"/>
    </source>
</evidence>
<evidence type="ECO:0000256" key="1">
    <source>
        <dbReference type="SAM" id="SignalP"/>
    </source>
</evidence>
<dbReference type="AlphaFoldDB" id="A0A2T6AMY4"/>
<comment type="caution">
    <text evidence="2">The sequence shown here is derived from an EMBL/GenBank/DDBJ whole genome shotgun (WGS) entry which is preliminary data.</text>
</comment>
<sequence length="571" mass="63141">MKKSFNLLLMLLGLVVVSCNPLDDIHDEIDNELDNQLAVAQADYVLTEDDYDDLGLNFPNFSSEEDARTLIPTLLSDLFPTYGAGSILNVGFDLYNPLRIESYTVASSDYALIDLSTDYFTGRGEVIDFLDEKYPQVQEGEYIELTYNILAEEIAYTLTADDFDVIGDELGDVYPEPASSAAQYSNFDRRDDRDAYWSNDMIVEALGAVISEEFGDVAGQKYNVSYAIYDGSSGTESMTVQFDGNAYVAVGGMAYDFSDADYDAVGAEFADTYPGPAANVARFGSFDVRSTSDNYWSEGMLLEAINFTLKTAYPDAADGSKFVVSYAIYNGSVSSAITNVILSGDDYVIDADASVSTIEETTVFAYTNGDWDEPYMLPENSYTEEFGQRFGNFGDEEEALAKIGIFLGREFPYAVEGEYKAVGYKFYNGEATVTEYVNYVFQNGAWMAIPSVTSETLQFGYENGMWVPDNTIKYTLAGPDYGIIAEALSGNADLSTQIASMERYTNFDRRPGASAYWSDDSILLAMQAFLNETAPNAAEGQKYVITFDIYNGSNTTEDIRLIKEGGEWVRF</sequence>
<dbReference type="OrthoDB" id="1013052at2"/>
<evidence type="ECO:0000313" key="3">
    <source>
        <dbReference type="Proteomes" id="UP000244174"/>
    </source>
</evidence>
<feature type="signal peptide" evidence="1">
    <location>
        <begin position="1"/>
        <end position="18"/>
    </location>
</feature>
<keyword evidence="3" id="KW-1185">Reference proteome</keyword>
<feature type="chain" id="PRO_5015755530" description="DUF5017 domain-containing protein" evidence="1">
    <location>
        <begin position="19"/>
        <end position="571"/>
    </location>
</feature>
<dbReference type="RefSeq" id="WP_108171071.1">
    <property type="nucleotide sequence ID" value="NZ_QBKQ01000001.1"/>
</dbReference>
<reference evidence="2 3" key="1">
    <citation type="submission" date="2018-04" db="EMBL/GenBank/DDBJ databases">
        <title>Genomic Encyclopedia of Archaeal and Bacterial Type Strains, Phase II (KMG-II): from individual species to whole genera.</title>
        <authorList>
            <person name="Goeker M."/>
        </authorList>
    </citation>
    <scope>NUCLEOTIDE SEQUENCE [LARGE SCALE GENOMIC DNA]</scope>
    <source>
        <strain evidence="2 3">DSM 23082</strain>
    </source>
</reference>